<dbReference type="EMBL" id="MCGI01000004">
    <property type="protein sequence ID" value="ODM09535.1"/>
    <property type="molecule type" value="Genomic_DNA"/>
</dbReference>
<reference evidence="1 2" key="1">
    <citation type="submission" date="2016-07" db="EMBL/GenBank/DDBJ databases">
        <title>Characterization of isolates of Eisenbergiella tayi derived from blood cultures, using whole genome sequencing.</title>
        <authorList>
            <person name="Burdz T."/>
            <person name="Wiebe D."/>
            <person name="Huynh C."/>
            <person name="Bernard K."/>
        </authorList>
    </citation>
    <scope>NUCLEOTIDE SEQUENCE [LARGE SCALE GENOMIC DNA]</scope>
    <source>
        <strain evidence="1 2">NML 120489</strain>
    </source>
</reference>
<dbReference type="SUPFAM" id="SSF53649">
    <property type="entry name" value="Alkaline phosphatase-like"/>
    <property type="match status" value="1"/>
</dbReference>
<dbReference type="GeneID" id="93301869"/>
<protein>
    <recommendedName>
        <fullName evidence="3">Sulfatase N-terminal domain-containing protein</fullName>
    </recommendedName>
</protein>
<dbReference type="RefSeq" id="WP_069158068.1">
    <property type="nucleotide sequence ID" value="NZ_DBFYTC010000163.1"/>
</dbReference>
<evidence type="ECO:0008006" key="3">
    <source>
        <dbReference type="Google" id="ProtNLM"/>
    </source>
</evidence>
<evidence type="ECO:0000313" key="1">
    <source>
        <dbReference type="EMBL" id="ODM09535.1"/>
    </source>
</evidence>
<accession>A0A1E3AL88</accession>
<dbReference type="Gene3D" id="3.40.720.10">
    <property type="entry name" value="Alkaline Phosphatase, subunit A"/>
    <property type="match status" value="1"/>
</dbReference>
<dbReference type="InterPro" id="IPR017850">
    <property type="entry name" value="Alkaline_phosphatase_core_sf"/>
</dbReference>
<gene>
    <name evidence="1" type="ORF">BEH84_03902</name>
</gene>
<name>A0A1E3AL88_9FIRM</name>
<proteinExistence type="predicted"/>
<dbReference type="AlphaFoldDB" id="A0A1E3AL88"/>
<evidence type="ECO:0000313" key="2">
    <source>
        <dbReference type="Proteomes" id="UP000095003"/>
    </source>
</evidence>
<sequence>MEHKKPNILFILTDDQGAWAMGCAGNTDTDLLKANGKVTFSSQYITNVITDKALSYLEEFR</sequence>
<comment type="caution">
    <text evidence="1">The sequence shown here is derived from an EMBL/GenBank/DDBJ whole genome shotgun (WGS) entry which is preliminary data.</text>
</comment>
<organism evidence="1 2">
    <name type="scientific">Eisenbergiella tayi</name>
    <dbReference type="NCBI Taxonomy" id="1432052"/>
    <lineage>
        <taxon>Bacteria</taxon>
        <taxon>Bacillati</taxon>
        <taxon>Bacillota</taxon>
        <taxon>Clostridia</taxon>
        <taxon>Lachnospirales</taxon>
        <taxon>Lachnospiraceae</taxon>
        <taxon>Eisenbergiella</taxon>
    </lineage>
</organism>
<dbReference type="Proteomes" id="UP000095003">
    <property type="component" value="Unassembled WGS sequence"/>
</dbReference>